<reference evidence="4 5" key="1">
    <citation type="submission" date="2016-08" db="EMBL/GenBank/DDBJ databases">
        <title>A Parts List for Fungal Cellulosomes Revealed by Comparative Genomics.</title>
        <authorList>
            <consortium name="DOE Joint Genome Institute"/>
            <person name="Haitjema C.H."/>
            <person name="Gilmore S.P."/>
            <person name="Henske J.K."/>
            <person name="Solomon K.V."/>
            <person name="De Groot R."/>
            <person name="Kuo A."/>
            <person name="Mondo S.J."/>
            <person name="Salamov A.A."/>
            <person name="Labutti K."/>
            <person name="Zhao Z."/>
            <person name="Chiniquy J."/>
            <person name="Barry K."/>
            <person name="Brewer H.M."/>
            <person name="Purvine S.O."/>
            <person name="Wright A.T."/>
            <person name="Boxma B."/>
            <person name="Van Alen T."/>
            <person name="Hackstein J.H."/>
            <person name="Baker S.E."/>
            <person name="Grigoriev I.V."/>
            <person name="O'Malley M.A."/>
        </authorList>
    </citation>
    <scope>NUCLEOTIDE SEQUENCE [LARGE SCALE GENOMIC DNA]</scope>
    <source>
        <strain evidence="4 5">S4</strain>
    </source>
</reference>
<dbReference type="InterPro" id="IPR002110">
    <property type="entry name" value="Ankyrin_rpt"/>
</dbReference>
<proteinExistence type="predicted"/>
<feature type="repeat" description="ANK" evidence="3">
    <location>
        <begin position="22"/>
        <end position="54"/>
    </location>
</feature>
<dbReference type="AlphaFoldDB" id="A0A1Y1XMA6"/>
<keyword evidence="2 3" id="KW-0040">ANK repeat</keyword>
<dbReference type="InterPro" id="IPR036770">
    <property type="entry name" value="Ankyrin_rpt-contain_sf"/>
</dbReference>
<name>A0A1Y1XMA6_9FUNG</name>
<dbReference type="PROSITE" id="PS50297">
    <property type="entry name" value="ANK_REP_REGION"/>
    <property type="match status" value="1"/>
</dbReference>
<keyword evidence="5" id="KW-1185">Reference proteome</keyword>
<comment type="caution">
    <text evidence="4">The sequence shown here is derived from an EMBL/GenBank/DDBJ whole genome shotgun (WGS) entry which is preliminary data.</text>
</comment>
<evidence type="ECO:0000313" key="4">
    <source>
        <dbReference type="EMBL" id="ORX86825.1"/>
    </source>
</evidence>
<dbReference type="Proteomes" id="UP000193944">
    <property type="component" value="Unassembled WGS sequence"/>
</dbReference>
<accession>A0A1Y1XMA6</accession>
<dbReference type="PANTHER" id="PTHR24171">
    <property type="entry name" value="ANKYRIN REPEAT DOMAIN-CONTAINING PROTEIN 39-RELATED"/>
    <property type="match status" value="1"/>
</dbReference>
<evidence type="ECO:0000256" key="1">
    <source>
        <dbReference type="ARBA" id="ARBA00022737"/>
    </source>
</evidence>
<keyword evidence="1" id="KW-0677">Repeat</keyword>
<gene>
    <name evidence="4" type="ORF">BCR32DRAFT_193961</name>
</gene>
<protein>
    <submittedName>
        <fullName evidence="4">Ankyrin</fullName>
    </submittedName>
</protein>
<dbReference type="EMBL" id="MCFG01000016">
    <property type="protein sequence ID" value="ORX86825.1"/>
    <property type="molecule type" value="Genomic_DNA"/>
</dbReference>
<feature type="non-terminal residue" evidence="4">
    <location>
        <position position="1"/>
    </location>
</feature>
<dbReference type="OrthoDB" id="5401212at2759"/>
<evidence type="ECO:0000313" key="5">
    <source>
        <dbReference type="Proteomes" id="UP000193944"/>
    </source>
</evidence>
<evidence type="ECO:0000256" key="2">
    <source>
        <dbReference type="ARBA" id="ARBA00023043"/>
    </source>
</evidence>
<reference evidence="4 5" key="2">
    <citation type="submission" date="2016-08" db="EMBL/GenBank/DDBJ databases">
        <title>Pervasive Adenine N6-methylation of Active Genes in Fungi.</title>
        <authorList>
            <consortium name="DOE Joint Genome Institute"/>
            <person name="Mondo S.J."/>
            <person name="Dannebaum R.O."/>
            <person name="Kuo R.C."/>
            <person name="Labutti K."/>
            <person name="Haridas S."/>
            <person name="Kuo A."/>
            <person name="Salamov A."/>
            <person name="Ahrendt S.R."/>
            <person name="Lipzen A."/>
            <person name="Sullivan W."/>
            <person name="Andreopoulos W.B."/>
            <person name="Clum A."/>
            <person name="Lindquist E."/>
            <person name="Daum C."/>
            <person name="Ramamoorthy G.K."/>
            <person name="Gryganskyi A."/>
            <person name="Culley D."/>
            <person name="Magnuson J.K."/>
            <person name="James T.Y."/>
            <person name="O'Malley M.A."/>
            <person name="Stajich J.E."/>
            <person name="Spatafora J.W."/>
            <person name="Visel A."/>
            <person name="Grigoriev I.V."/>
        </authorList>
    </citation>
    <scope>NUCLEOTIDE SEQUENCE [LARGE SCALE GENOMIC DNA]</scope>
    <source>
        <strain evidence="4 5">S4</strain>
    </source>
</reference>
<feature type="non-terminal residue" evidence="4">
    <location>
        <position position="60"/>
    </location>
</feature>
<evidence type="ECO:0000256" key="3">
    <source>
        <dbReference type="PROSITE-ProRule" id="PRU00023"/>
    </source>
</evidence>
<dbReference type="SUPFAM" id="SSF48403">
    <property type="entry name" value="Ankyrin repeat"/>
    <property type="match status" value="1"/>
</dbReference>
<organism evidence="4 5">
    <name type="scientific">Anaeromyces robustus</name>
    <dbReference type="NCBI Taxonomy" id="1754192"/>
    <lineage>
        <taxon>Eukaryota</taxon>
        <taxon>Fungi</taxon>
        <taxon>Fungi incertae sedis</taxon>
        <taxon>Chytridiomycota</taxon>
        <taxon>Chytridiomycota incertae sedis</taxon>
        <taxon>Neocallimastigomycetes</taxon>
        <taxon>Neocallimastigales</taxon>
        <taxon>Neocallimastigaceae</taxon>
        <taxon>Anaeromyces</taxon>
    </lineage>
</organism>
<dbReference type="STRING" id="1754192.A0A1Y1XMA6"/>
<dbReference type="Pfam" id="PF12796">
    <property type="entry name" value="Ank_2"/>
    <property type="match status" value="1"/>
</dbReference>
<sequence>GNEYITKYLVDHGADVNKEDINGNTPIFFACQSGNENIVKYLVEHGADINKKDKTGIRPL</sequence>
<dbReference type="Gene3D" id="1.25.40.20">
    <property type="entry name" value="Ankyrin repeat-containing domain"/>
    <property type="match status" value="1"/>
</dbReference>
<dbReference type="PROSITE" id="PS50088">
    <property type="entry name" value="ANK_REPEAT"/>
    <property type="match status" value="1"/>
</dbReference>
<dbReference type="PANTHER" id="PTHR24171:SF9">
    <property type="entry name" value="ANKYRIN REPEAT DOMAIN-CONTAINING PROTEIN 39"/>
    <property type="match status" value="1"/>
</dbReference>
<dbReference type="SMART" id="SM00248">
    <property type="entry name" value="ANK"/>
    <property type="match status" value="1"/>
</dbReference>